<proteinExistence type="predicted"/>
<evidence type="ECO:0000313" key="2">
    <source>
        <dbReference type="Proteomes" id="UP000183794"/>
    </source>
</evidence>
<accession>A0A1K9ZDZ4</accession>
<evidence type="ECO:0000313" key="1">
    <source>
        <dbReference type="EMBL" id="SGY95012.1"/>
    </source>
</evidence>
<reference evidence="1 2" key="1">
    <citation type="submission" date="2016-11" db="EMBL/GenBank/DDBJ databases">
        <authorList>
            <person name="Jaros S."/>
            <person name="Januszkiewicz K."/>
            <person name="Wedrychowicz H."/>
        </authorList>
    </citation>
    <scope>NUCLEOTIDE SEQUENCE [LARGE SCALE GENOMIC DNA]</scope>
    <source>
        <strain evidence="1">NVI 5450</strain>
    </source>
</reference>
<sequence>MLIKNTAQIIDFVFDLLDLKLSKNKKIAIDSRSEFESQNELFKEKSVLIASALSSENPDIWLYMDHTIGTLLGAMKELNLLLEPLAMDELSKQKNRSIFISYWCIPYAISAIGKLEGRIEKESPLSTMRDWLIEILQGSDDVRNATKSKSCDVESFIRQKLAIVIPRGLSGDIKSDLASNKGWKSISYCDDINKNLLEKFQTDLAGRENAKLLPQIRSVVKAGGVLRKALKGLDFEELAISDADEVFRKMDSFLISPEQLELNFKTGIKTDSSDTLLKVFNYLESNLVKETNPNTLKQNHVISELVKRFSTVAADNRFEFILLILHEHMAEFEGFDPTLLQSVIDKSKYADDDIYRIIISNAHEQARKEFTDFIEQVDKSSSSSQQLLVLSCIVLATSLVVLQTVQHNKMTKLIAVIRNCLSSSGDFAVLPPFSTVFDRSSKTLIDFNRFNEDSQLIAYAIKVYNMQLMKNLQVTDFSNKLILPFWHMDFQLEEFIDSHHNGKFDKKKAKVLTKPNLFWRIDRSSVYEVLRDIEFYIDIFGVKLKEGNAIVPPSVDKYLRLPDGIKKKALKVLSPNEYEKDNAASKRAIKARKEGKNSYIGSGFLTGPDGEQVGEPVFILKS</sequence>
<gene>
    <name evidence="1" type="ORF">NVI5450_1657</name>
</gene>
<dbReference type="EMBL" id="FPLD01000051">
    <property type="protein sequence ID" value="SGY95012.1"/>
    <property type="molecule type" value="Genomic_DNA"/>
</dbReference>
<dbReference type="AlphaFoldDB" id="A0A1K9ZDZ4"/>
<name>A0A1K9ZDZ4_9GAMM</name>
<protein>
    <submittedName>
        <fullName evidence="1">Uncharacterized protein</fullName>
    </submittedName>
</protein>
<dbReference type="Proteomes" id="UP000183794">
    <property type="component" value="Unassembled WGS sequence"/>
</dbReference>
<dbReference type="RefSeq" id="WP_075518142.1">
    <property type="nucleotide sequence ID" value="NZ_FPLD01000051.1"/>
</dbReference>
<organism evidence="1 2">
    <name type="scientific">Moritella viscosa</name>
    <dbReference type="NCBI Taxonomy" id="80854"/>
    <lineage>
        <taxon>Bacteria</taxon>
        <taxon>Pseudomonadati</taxon>
        <taxon>Pseudomonadota</taxon>
        <taxon>Gammaproteobacteria</taxon>
        <taxon>Alteromonadales</taxon>
        <taxon>Moritellaceae</taxon>
        <taxon>Moritella</taxon>
    </lineage>
</organism>